<comment type="caution">
    <text evidence="1">The sequence shown here is derived from an EMBL/GenBank/DDBJ whole genome shotgun (WGS) entry which is preliminary data.</text>
</comment>
<evidence type="ECO:0000313" key="2">
    <source>
        <dbReference type="Proteomes" id="UP000648984"/>
    </source>
</evidence>
<organism evidence="1 2">
    <name type="scientific">Aromatoleum diolicum</name>
    <dbReference type="NCBI Taxonomy" id="75796"/>
    <lineage>
        <taxon>Bacteria</taxon>
        <taxon>Pseudomonadati</taxon>
        <taxon>Pseudomonadota</taxon>
        <taxon>Betaproteobacteria</taxon>
        <taxon>Rhodocyclales</taxon>
        <taxon>Rhodocyclaceae</taxon>
        <taxon>Aromatoleum</taxon>
    </lineage>
</organism>
<reference evidence="1 2" key="1">
    <citation type="submission" date="2019-12" db="EMBL/GenBank/DDBJ databases">
        <title>Comparative genomics gives insights into the taxonomy of the Azoarcus-Aromatoleum group and reveals separate origins of nif in the plant-associated Azoarcus and non-plant-associated Aromatoleum sub-groups.</title>
        <authorList>
            <person name="Lafos M."/>
            <person name="Maluk M."/>
            <person name="Batista M."/>
            <person name="Junghare M."/>
            <person name="Carmona M."/>
            <person name="Faoro H."/>
            <person name="Cruz L.M."/>
            <person name="Battistoni F."/>
            <person name="De Souza E."/>
            <person name="Pedrosa F."/>
            <person name="Chen W.-M."/>
            <person name="Poole P.S."/>
            <person name="Dixon R.A."/>
            <person name="James E.K."/>
        </authorList>
    </citation>
    <scope>NUCLEOTIDE SEQUENCE [LARGE SCALE GENOMIC DNA]</scope>
    <source>
        <strain evidence="1 2">22Lin</strain>
    </source>
</reference>
<dbReference type="RefSeq" id="WP_169261384.1">
    <property type="nucleotide sequence ID" value="NZ_WTVQ01000028.1"/>
</dbReference>
<dbReference type="Proteomes" id="UP000648984">
    <property type="component" value="Unassembled WGS sequence"/>
</dbReference>
<sequence length="157" mass="17489">MGNTDHLYVIYSESEFKSEGDGAGGFWSVEDGWGPLETATRFSREEMAVYKLPFCPALDALWIPEGAEIDVQKHENGSEDARQLKWFAVTGRIPGDNDNCTIIVECTSRQAAMNALTEALWSKAESHDRAQVEAEHGAPVWFVSVLSSQTEIFYEPL</sequence>
<protein>
    <submittedName>
        <fullName evidence="1">Uncharacterized protein</fullName>
    </submittedName>
</protein>
<proteinExistence type="predicted"/>
<keyword evidence="2" id="KW-1185">Reference proteome</keyword>
<name>A0ABX1QGE7_9RHOO</name>
<evidence type="ECO:0000313" key="1">
    <source>
        <dbReference type="EMBL" id="NMG76244.1"/>
    </source>
</evidence>
<dbReference type="EMBL" id="WTVQ01000028">
    <property type="protein sequence ID" value="NMG76244.1"/>
    <property type="molecule type" value="Genomic_DNA"/>
</dbReference>
<gene>
    <name evidence="1" type="ORF">GPA25_15895</name>
</gene>
<accession>A0ABX1QGE7</accession>